<accession>A0A422MUD7</accession>
<dbReference type="AlphaFoldDB" id="A0A422MUD7"/>
<proteinExistence type="predicted"/>
<name>A0A422MUD7_TRYRA</name>
<sequence length="117" mass="12651">TSPVQKTAVARKGLVVTRDVGCVCVKRIKSSRRVSHRCPLRDPEMREICCVRAQQKKPAVADQFPVGADTVRDVRMCCSSPSLSLLGGQQAGVARVCVPRGNPRCPCAVLCRGGAFW</sequence>
<protein>
    <submittedName>
        <fullName evidence="1">Uncharacterized protein</fullName>
    </submittedName>
</protein>
<dbReference type="RefSeq" id="XP_029233826.1">
    <property type="nucleotide sequence ID" value="XM_029386355.1"/>
</dbReference>
<evidence type="ECO:0000313" key="2">
    <source>
        <dbReference type="Proteomes" id="UP000283634"/>
    </source>
</evidence>
<keyword evidence="2" id="KW-1185">Reference proteome</keyword>
<reference evidence="1 2" key="1">
    <citation type="journal article" date="2018" name="BMC Genomics">
        <title>Genomic comparison of Trypanosoma conorhini and Trypanosoma rangeli to Trypanosoma cruzi strains of high and low virulence.</title>
        <authorList>
            <person name="Bradwell K.R."/>
            <person name="Koparde V.N."/>
            <person name="Matveyev A.V."/>
            <person name="Serrano M.G."/>
            <person name="Alves J.M."/>
            <person name="Parikh H."/>
            <person name="Huang B."/>
            <person name="Lee V."/>
            <person name="Espinosa-Alvarez O."/>
            <person name="Ortiz P.A."/>
            <person name="Costa-Martins A.G."/>
            <person name="Teixeira M.M."/>
            <person name="Buck G.A."/>
        </authorList>
    </citation>
    <scope>NUCLEOTIDE SEQUENCE [LARGE SCALE GENOMIC DNA]</scope>
    <source>
        <strain evidence="1 2">AM80</strain>
    </source>
</reference>
<dbReference type="Proteomes" id="UP000283634">
    <property type="component" value="Unassembled WGS sequence"/>
</dbReference>
<organism evidence="1 2">
    <name type="scientific">Trypanosoma rangeli</name>
    <dbReference type="NCBI Taxonomy" id="5698"/>
    <lineage>
        <taxon>Eukaryota</taxon>
        <taxon>Discoba</taxon>
        <taxon>Euglenozoa</taxon>
        <taxon>Kinetoplastea</taxon>
        <taxon>Metakinetoplastina</taxon>
        <taxon>Trypanosomatida</taxon>
        <taxon>Trypanosomatidae</taxon>
        <taxon>Trypanosoma</taxon>
        <taxon>Herpetosoma</taxon>
    </lineage>
</organism>
<evidence type="ECO:0000313" key="1">
    <source>
        <dbReference type="EMBL" id="RNE96779.1"/>
    </source>
</evidence>
<gene>
    <name evidence="1" type="ORF">TraAM80_09687</name>
</gene>
<dbReference type="EMBL" id="MKGL01000643">
    <property type="protein sequence ID" value="RNE96779.1"/>
    <property type="molecule type" value="Genomic_DNA"/>
</dbReference>
<feature type="non-terminal residue" evidence="1">
    <location>
        <position position="1"/>
    </location>
</feature>
<comment type="caution">
    <text evidence="1">The sequence shown here is derived from an EMBL/GenBank/DDBJ whole genome shotgun (WGS) entry which is preliminary data.</text>
</comment>
<dbReference type="GeneID" id="40333620"/>